<dbReference type="InterPro" id="IPR028973">
    <property type="entry name" value="PhnB-like"/>
</dbReference>
<dbReference type="CDD" id="cd06588">
    <property type="entry name" value="PhnB_like"/>
    <property type="match status" value="1"/>
</dbReference>
<accession>A0A1I3L8J6</accession>
<dbReference type="InterPro" id="IPR029068">
    <property type="entry name" value="Glyas_Bleomycin-R_OHBP_Dase"/>
</dbReference>
<feature type="domain" description="PhnB-like" evidence="1">
    <location>
        <begin position="3"/>
        <end position="139"/>
    </location>
</feature>
<dbReference type="PANTHER" id="PTHR33990:SF1">
    <property type="entry name" value="PROTEIN YJDN"/>
    <property type="match status" value="1"/>
</dbReference>
<dbReference type="RefSeq" id="WP_090677601.1">
    <property type="nucleotide sequence ID" value="NZ_FORU01000001.1"/>
</dbReference>
<reference evidence="3" key="1">
    <citation type="submission" date="2016-10" db="EMBL/GenBank/DDBJ databases">
        <authorList>
            <person name="Varghese N."/>
            <person name="Submissions S."/>
        </authorList>
    </citation>
    <scope>NUCLEOTIDE SEQUENCE [LARGE SCALE GENOMIC DNA]</scope>
    <source>
        <strain evidence="3">DSM 26542</strain>
    </source>
</reference>
<evidence type="ECO:0000259" key="1">
    <source>
        <dbReference type="Pfam" id="PF06983"/>
    </source>
</evidence>
<dbReference type="AlphaFoldDB" id="A0A1I3L8J6"/>
<dbReference type="SUPFAM" id="SSF54593">
    <property type="entry name" value="Glyoxalase/Bleomycin resistance protein/Dihydroxybiphenyl dioxygenase"/>
    <property type="match status" value="1"/>
</dbReference>
<sequence length="147" mass="16765">MAKINLYLNFNGNCEEAFLFYADVFKTSVNGTYRYGDMPIEPNMPSLSEENKKKILHTSIGLKDNTMLMGSDVVEGYGGKLIQGNSTYIMLDVNSIEEANTYYDALSKEARVLEMKLGETFFAERFASLQDKFGIYWMIHFEGSKKM</sequence>
<evidence type="ECO:0000313" key="2">
    <source>
        <dbReference type="EMBL" id="SFI80930.1"/>
    </source>
</evidence>
<proteinExistence type="predicted"/>
<dbReference type="Pfam" id="PF06983">
    <property type="entry name" value="3-dmu-9_3-mt"/>
    <property type="match status" value="1"/>
</dbReference>
<dbReference type="STRING" id="1150112.SAMN04487893_101218"/>
<gene>
    <name evidence="2" type="ORF">SAMN04487893_101218</name>
</gene>
<dbReference type="OrthoDB" id="9795306at2"/>
<dbReference type="Proteomes" id="UP000243887">
    <property type="component" value="Unassembled WGS sequence"/>
</dbReference>
<dbReference type="EMBL" id="FORU01000001">
    <property type="protein sequence ID" value="SFI80930.1"/>
    <property type="molecule type" value="Genomic_DNA"/>
</dbReference>
<dbReference type="PANTHER" id="PTHR33990">
    <property type="entry name" value="PROTEIN YJDN-RELATED"/>
    <property type="match status" value="1"/>
</dbReference>
<name>A0A1I3L8J6_9FLAO</name>
<dbReference type="Gene3D" id="3.10.180.10">
    <property type="entry name" value="2,3-Dihydroxybiphenyl 1,2-Dioxygenase, domain 1"/>
    <property type="match status" value="1"/>
</dbReference>
<keyword evidence="3" id="KW-1185">Reference proteome</keyword>
<protein>
    <submittedName>
        <fullName evidence="2">PhnB protein</fullName>
    </submittedName>
</protein>
<organism evidence="2 3">
    <name type="scientific">Myroides guanonis</name>
    <dbReference type="NCBI Taxonomy" id="1150112"/>
    <lineage>
        <taxon>Bacteria</taxon>
        <taxon>Pseudomonadati</taxon>
        <taxon>Bacteroidota</taxon>
        <taxon>Flavobacteriia</taxon>
        <taxon>Flavobacteriales</taxon>
        <taxon>Flavobacteriaceae</taxon>
        <taxon>Myroides</taxon>
    </lineage>
</organism>
<evidence type="ECO:0000313" key="3">
    <source>
        <dbReference type="Proteomes" id="UP000243887"/>
    </source>
</evidence>